<dbReference type="Proteomes" id="UP001148838">
    <property type="component" value="Unassembled WGS sequence"/>
</dbReference>
<comment type="caution">
    <text evidence="2">The sequence shown here is derived from an EMBL/GenBank/DDBJ whole genome shotgun (WGS) entry which is preliminary data.</text>
</comment>
<organism evidence="2 3">
    <name type="scientific">Periplaneta americana</name>
    <name type="common">American cockroach</name>
    <name type="synonym">Blatta americana</name>
    <dbReference type="NCBI Taxonomy" id="6978"/>
    <lineage>
        <taxon>Eukaryota</taxon>
        <taxon>Metazoa</taxon>
        <taxon>Ecdysozoa</taxon>
        <taxon>Arthropoda</taxon>
        <taxon>Hexapoda</taxon>
        <taxon>Insecta</taxon>
        <taxon>Pterygota</taxon>
        <taxon>Neoptera</taxon>
        <taxon>Polyneoptera</taxon>
        <taxon>Dictyoptera</taxon>
        <taxon>Blattodea</taxon>
        <taxon>Blattoidea</taxon>
        <taxon>Blattidae</taxon>
        <taxon>Blattinae</taxon>
        <taxon>Periplaneta</taxon>
    </lineage>
</organism>
<keyword evidence="3" id="KW-1185">Reference proteome</keyword>
<feature type="compositionally biased region" description="Basic and acidic residues" evidence="1">
    <location>
        <begin position="87"/>
        <end position="109"/>
    </location>
</feature>
<feature type="non-terminal residue" evidence="2">
    <location>
        <position position="398"/>
    </location>
</feature>
<sequence length="398" mass="44588">MDDVIILNDDENDLSFDQDSFASPELHPGADDIVKVKSRAEEQSQLFLKDEEVNTSNNDKKVNTSSEDEEVNTSSKDSEDEEVNISSKDEEVNTSNKDKEVNTGSKAEEVNPSNEDEEVSTSNKDLQNNVKDADEDGGFLSVLSEAAMYHAALKNVPCDGADKKMSIQNSNKSFKENSNVKTDDVIHENGEDRNECHYVQCTLAKAVESSFHVTPEDSFEFGMKSEYLSSNTCQSVASIDECAIHNSTHGSSVRSHTVSYGREMDATSDLNESDMENMTDLKRIKSCSEEDDFHDTLEEMELMMKFGISYMMSSNIDNASKSCDVTGQESFHNAMSTPKNTRDKIKEFEDFGGFISKVDDNFTVNIGRDSRSYEEIHEKERDHEAYITEQSEANCLQC</sequence>
<feature type="region of interest" description="Disordered" evidence="1">
    <location>
        <begin position="45"/>
        <end position="134"/>
    </location>
</feature>
<name>A0ABQ8RZ41_PERAM</name>
<proteinExistence type="predicted"/>
<dbReference type="EMBL" id="JAJSOF020000039">
    <property type="protein sequence ID" value="KAJ4427017.1"/>
    <property type="molecule type" value="Genomic_DNA"/>
</dbReference>
<reference evidence="2 3" key="1">
    <citation type="journal article" date="2022" name="Allergy">
        <title>Genome assembly and annotation of Periplaneta americana reveal a comprehensive cockroach allergen profile.</title>
        <authorList>
            <person name="Wang L."/>
            <person name="Xiong Q."/>
            <person name="Saelim N."/>
            <person name="Wang L."/>
            <person name="Nong W."/>
            <person name="Wan A.T."/>
            <person name="Shi M."/>
            <person name="Liu X."/>
            <person name="Cao Q."/>
            <person name="Hui J.H.L."/>
            <person name="Sookrung N."/>
            <person name="Leung T.F."/>
            <person name="Tungtrongchitr A."/>
            <person name="Tsui S.K.W."/>
        </authorList>
    </citation>
    <scope>NUCLEOTIDE SEQUENCE [LARGE SCALE GENOMIC DNA]</scope>
    <source>
        <strain evidence="2">PWHHKU_190912</strain>
    </source>
</reference>
<feature type="compositionally biased region" description="Acidic residues" evidence="1">
    <location>
        <begin position="1"/>
        <end position="16"/>
    </location>
</feature>
<evidence type="ECO:0000256" key="1">
    <source>
        <dbReference type="SAM" id="MobiDB-lite"/>
    </source>
</evidence>
<gene>
    <name evidence="2" type="ORF">ANN_26816</name>
</gene>
<feature type="region of interest" description="Disordered" evidence="1">
    <location>
        <begin position="1"/>
        <end position="28"/>
    </location>
</feature>
<evidence type="ECO:0000313" key="3">
    <source>
        <dbReference type="Proteomes" id="UP001148838"/>
    </source>
</evidence>
<protein>
    <submittedName>
        <fullName evidence="2">Uncharacterized protein</fullName>
    </submittedName>
</protein>
<feature type="compositionally biased region" description="Basic and acidic residues" evidence="1">
    <location>
        <begin position="45"/>
        <end position="62"/>
    </location>
</feature>
<accession>A0ABQ8RZ41</accession>
<evidence type="ECO:0000313" key="2">
    <source>
        <dbReference type="EMBL" id="KAJ4427017.1"/>
    </source>
</evidence>
<feature type="compositionally biased region" description="Polar residues" evidence="1">
    <location>
        <begin position="120"/>
        <end position="130"/>
    </location>
</feature>